<evidence type="ECO:0000313" key="2">
    <source>
        <dbReference type="EMBL" id="MFD1145355.1"/>
    </source>
</evidence>
<keyword evidence="1" id="KW-0812">Transmembrane</keyword>
<accession>A0ABW3QNZ0</accession>
<sequence>MIYLGKLLNGVSNWYDGLSGRARLSIALLGLIVLLCMSTYKIMNAWQKLQAPLPKADPQEIIKPMQEIFHQVQSPALTDQQKKNLVRLDSLAKAQSGQYPNQP</sequence>
<feature type="transmembrane region" description="Helical" evidence="1">
    <location>
        <begin position="20"/>
        <end position="40"/>
    </location>
</feature>
<name>A0ABW3QNZ0_9BACT</name>
<proteinExistence type="predicted"/>
<evidence type="ECO:0000313" key="3">
    <source>
        <dbReference type="Proteomes" id="UP001597116"/>
    </source>
</evidence>
<dbReference type="EMBL" id="JBHTLP010000044">
    <property type="protein sequence ID" value="MFD1145355.1"/>
    <property type="molecule type" value="Genomic_DNA"/>
</dbReference>
<keyword evidence="3" id="KW-1185">Reference proteome</keyword>
<comment type="caution">
    <text evidence="2">The sequence shown here is derived from an EMBL/GenBank/DDBJ whole genome shotgun (WGS) entry which is preliminary data.</text>
</comment>
<dbReference type="Proteomes" id="UP001597116">
    <property type="component" value="Unassembled WGS sequence"/>
</dbReference>
<keyword evidence="1" id="KW-0472">Membrane</keyword>
<dbReference type="RefSeq" id="WP_134038322.1">
    <property type="nucleotide sequence ID" value="NZ_JBHTLP010000044.1"/>
</dbReference>
<gene>
    <name evidence="2" type="ORF">ACFQ4C_29790</name>
</gene>
<reference evidence="3" key="1">
    <citation type="journal article" date="2019" name="Int. J. Syst. Evol. Microbiol.">
        <title>The Global Catalogue of Microorganisms (GCM) 10K type strain sequencing project: providing services to taxonomists for standard genome sequencing and annotation.</title>
        <authorList>
            <consortium name="The Broad Institute Genomics Platform"/>
            <consortium name="The Broad Institute Genome Sequencing Center for Infectious Disease"/>
            <person name="Wu L."/>
            <person name="Ma J."/>
        </authorList>
    </citation>
    <scope>NUCLEOTIDE SEQUENCE [LARGE SCALE GENOMIC DNA]</scope>
    <source>
        <strain evidence="3">CCUG 55608</strain>
    </source>
</reference>
<protein>
    <submittedName>
        <fullName evidence="2">Uncharacterized protein</fullName>
    </submittedName>
</protein>
<organism evidence="2 3">
    <name type="scientific">Larkinella insperata</name>
    <dbReference type="NCBI Taxonomy" id="332158"/>
    <lineage>
        <taxon>Bacteria</taxon>
        <taxon>Pseudomonadati</taxon>
        <taxon>Bacteroidota</taxon>
        <taxon>Cytophagia</taxon>
        <taxon>Cytophagales</taxon>
        <taxon>Spirosomataceae</taxon>
        <taxon>Larkinella</taxon>
    </lineage>
</organism>
<keyword evidence="1" id="KW-1133">Transmembrane helix</keyword>
<evidence type="ECO:0000256" key="1">
    <source>
        <dbReference type="SAM" id="Phobius"/>
    </source>
</evidence>